<dbReference type="AlphaFoldDB" id="A0AAW6U1G6"/>
<evidence type="ECO:0008006" key="4">
    <source>
        <dbReference type="Google" id="ProtNLM"/>
    </source>
</evidence>
<dbReference type="EMBL" id="JASCXX010000063">
    <property type="protein sequence ID" value="MDI6451838.1"/>
    <property type="molecule type" value="Genomic_DNA"/>
</dbReference>
<dbReference type="RefSeq" id="WP_349247246.1">
    <property type="nucleotide sequence ID" value="NZ_JASCXX010000063.1"/>
</dbReference>
<evidence type="ECO:0000313" key="2">
    <source>
        <dbReference type="EMBL" id="MDI6451838.1"/>
    </source>
</evidence>
<evidence type="ECO:0000256" key="1">
    <source>
        <dbReference type="SAM" id="MobiDB-lite"/>
    </source>
</evidence>
<dbReference type="Proteomes" id="UP001431776">
    <property type="component" value="Unassembled WGS sequence"/>
</dbReference>
<reference evidence="2" key="1">
    <citation type="submission" date="2023-05" db="EMBL/GenBank/DDBJ databases">
        <title>Anaerotaeda fermentans gen. nov., sp. nov., a novel anaerobic planctomycete of the new family within the order Sedimentisphaerales isolated from Taman Peninsula, Russia.</title>
        <authorList>
            <person name="Khomyakova M.A."/>
            <person name="Merkel A.Y."/>
            <person name="Slobodkin A.I."/>
        </authorList>
    </citation>
    <scope>NUCLEOTIDE SEQUENCE</scope>
    <source>
        <strain evidence="2">M17dextr</strain>
    </source>
</reference>
<keyword evidence="3" id="KW-1185">Reference proteome</keyword>
<comment type="caution">
    <text evidence="2">The sequence shown here is derived from an EMBL/GenBank/DDBJ whole genome shotgun (WGS) entry which is preliminary data.</text>
</comment>
<proteinExistence type="predicted"/>
<gene>
    <name evidence="2" type="ORF">QJ522_22460</name>
</gene>
<protein>
    <recommendedName>
        <fullName evidence="4">PD-(D/E)XK endonuclease-like domain-containing protein</fullName>
    </recommendedName>
</protein>
<sequence length="150" mass="17062">MSRRGSIQKPDEPEKNPSREQSKQNAGPAAKRSNPFIWVSWLSKLMAGEKQCEWACWFRSHYIWEKLPSGLDLAKWTADHTQLLRARKAELEAEGFTVYAEDQNSFTLKGTDGIEVSGKPDIVAIRGEEAYVEDCKTGNPRHSDHFQVLI</sequence>
<evidence type="ECO:0000313" key="3">
    <source>
        <dbReference type="Proteomes" id="UP001431776"/>
    </source>
</evidence>
<feature type="region of interest" description="Disordered" evidence="1">
    <location>
        <begin position="1"/>
        <end position="31"/>
    </location>
</feature>
<organism evidence="2 3">
    <name type="scientific">Anaerobaca lacustris</name>
    <dbReference type="NCBI Taxonomy" id="3044600"/>
    <lineage>
        <taxon>Bacteria</taxon>
        <taxon>Pseudomonadati</taxon>
        <taxon>Planctomycetota</taxon>
        <taxon>Phycisphaerae</taxon>
        <taxon>Sedimentisphaerales</taxon>
        <taxon>Anaerobacaceae</taxon>
        <taxon>Anaerobaca</taxon>
    </lineage>
</organism>
<feature type="compositionally biased region" description="Basic and acidic residues" evidence="1">
    <location>
        <begin position="9"/>
        <end position="22"/>
    </location>
</feature>
<name>A0AAW6U1G6_9BACT</name>
<accession>A0AAW6U1G6</accession>